<evidence type="ECO:0000313" key="2">
    <source>
        <dbReference type="EMBL" id="KAF2502421.1"/>
    </source>
</evidence>
<feature type="region of interest" description="Disordered" evidence="1">
    <location>
        <begin position="118"/>
        <end position="152"/>
    </location>
</feature>
<dbReference type="Proteomes" id="UP000799750">
    <property type="component" value="Unassembled WGS sequence"/>
</dbReference>
<keyword evidence="3" id="KW-1185">Reference proteome</keyword>
<feature type="compositionally biased region" description="Basic and acidic residues" evidence="1">
    <location>
        <begin position="142"/>
        <end position="152"/>
    </location>
</feature>
<accession>A0A6A6RCY8</accession>
<sequence length="152" mass="16617">MVRSRISHRSLREFGDGGAVCEWYSRSSKKAEETTKEESLLFVAACGHGPTAFLRAQMKNGRRRLCNERAGTRLSATNGCCVGHGNLYVLCGPHRPATCLLHDSRFINSARPVGIAGTASTTGCNETRRGLSPDAPWPEGAPGRRQDSRWML</sequence>
<protein>
    <submittedName>
        <fullName evidence="2">Uncharacterized protein</fullName>
    </submittedName>
</protein>
<gene>
    <name evidence="2" type="ORF">BU16DRAFT_8115</name>
</gene>
<dbReference type="EMBL" id="MU004181">
    <property type="protein sequence ID" value="KAF2502421.1"/>
    <property type="molecule type" value="Genomic_DNA"/>
</dbReference>
<dbReference type="AlphaFoldDB" id="A0A6A6RCY8"/>
<name>A0A6A6RCY8_9PEZI</name>
<evidence type="ECO:0000313" key="3">
    <source>
        <dbReference type="Proteomes" id="UP000799750"/>
    </source>
</evidence>
<reference evidence="2" key="1">
    <citation type="journal article" date="2020" name="Stud. Mycol.">
        <title>101 Dothideomycetes genomes: a test case for predicting lifestyles and emergence of pathogens.</title>
        <authorList>
            <person name="Haridas S."/>
            <person name="Albert R."/>
            <person name="Binder M."/>
            <person name="Bloem J."/>
            <person name="Labutti K."/>
            <person name="Salamov A."/>
            <person name="Andreopoulos B."/>
            <person name="Baker S."/>
            <person name="Barry K."/>
            <person name="Bills G."/>
            <person name="Bluhm B."/>
            <person name="Cannon C."/>
            <person name="Castanera R."/>
            <person name="Culley D."/>
            <person name="Daum C."/>
            <person name="Ezra D."/>
            <person name="Gonzalez J."/>
            <person name="Henrissat B."/>
            <person name="Kuo A."/>
            <person name="Liang C."/>
            <person name="Lipzen A."/>
            <person name="Lutzoni F."/>
            <person name="Magnuson J."/>
            <person name="Mondo S."/>
            <person name="Nolan M."/>
            <person name="Ohm R."/>
            <person name="Pangilinan J."/>
            <person name="Park H.-J."/>
            <person name="Ramirez L."/>
            <person name="Alfaro M."/>
            <person name="Sun H."/>
            <person name="Tritt A."/>
            <person name="Yoshinaga Y."/>
            <person name="Zwiers L.-H."/>
            <person name="Turgeon B."/>
            <person name="Goodwin S."/>
            <person name="Spatafora J."/>
            <person name="Crous P."/>
            <person name="Grigoriev I."/>
        </authorList>
    </citation>
    <scope>NUCLEOTIDE SEQUENCE</scope>
    <source>
        <strain evidence="2">CBS 269.34</strain>
    </source>
</reference>
<evidence type="ECO:0000256" key="1">
    <source>
        <dbReference type="SAM" id="MobiDB-lite"/>
    </source>
</evidence>
<proteinExistence type="predicted"/>
<organism evidence="2 3">
    <name type="scientific">Lophium mytilinum</name>
    <dbReference type="NCBI Taxonomy" id="390894"/>
    <lineage>
        <taxon>Eukaryota</taxon>
        <taxon>Fungi</taxon>
        <taxon>Dikarya</taxon>
        <taxon>Ascomycota</taxon>
        <taxon>Pezizomycotina</taxon>
        <taxon>Dothideomycetes</taxon>
        <taxon>Pleosporomycetidae</taxon>
        <taxon>Mytilinidiales</taxon>
        <taxon>Mytilinidiaceae</taxon>
        <taxon>Lophium</taxon>
    </lineage>
</organism>